<evidence type="ECO:0000256" key="2">
    <source>
        <dbReference type="SAM" id="Phobius"/>
    </source>
</evidence>
<protein>
    <submittedName>
        <fullName evidence="3">Uncharacterized protein</fullName>
    </submittedName>
</protein>
<proteinExistence type="predicted"/>
<dbReference type="KEGG" id="csl:COCSUDRAFT_62919"/>
<organism evidence="3 4">
    <name type="scientific">Coccomyxa subellipsoidea (strain C-169)</name>
    <name type="common">Green microalga</name>
    <dbReference type="NCBI Taxonomy" id="574566"/>
    <lineage>
        <taxon>Eukaryota</taxon>
        <taxon>Viridiplantae</taxon>
        <taxon>Chlorophyta</taxon>
        <taxon>core chlorophytes</taxon>
        <taxon>Trebouxiophyceae</taxon>
        <taxon>Trebouxiophyceae incertae sedis</taxon>
        <taxon>Coccomyxaceae</taxon>
        <taxon>Coccomyxa</taxon>
        <taxon>Coccomyxa subellipsoidea</taxon>
    </lineage>
</organism>
<name>I0YYB4_COCSC</name>
<keyword evidence="2" id="KW-1133">Transmembrane helix</keyword>
<dbReference type="Proteomes" id="UP000007264">
    <property type="component" value="Unassembled WGS sequence"/>
</dbReference>
<feature type="compositionally biased region" description="Low complexity" evidence="1">
    <location>
        <begin position="193"/>
        <end position="207"/>
    </location>
</feature>
<feature type="transmembrane region" description="Helical" evidence="2">
    <location>
        <begin position="119"/>
        <end position="143"/>
    </location>
</feature>
<comment type="caution">
    <text evidence="3">The sequence shown here is derived from an EMBL/GenBank/DDBJ whole genome shotgun (WGS) entry which is preliminary data.</text>
</comment>
<dbReference type="GeneID" id="17041375"/>
<keyword evidence="4" id="KW-1185">Reference proteome</keyword>
<feature type="compositionally biased region" description="Low complexity" evidence="1">
    <location>
        <begin position="53"/>
        <end position="65"/>
    </location>
</feature>
<dbReference type="RefSeq" id="XP_005647927.1">
    <property type="nucleotide sequence ID" value="XM_005647870.1"/>
</dbReference>
<evidence type="ECO:0000256" key="1">
    <source>
        <dbReference type="SAM" id="MobiDB-lite"/>
    </source>
</evidence>
<feature type="region of interest" description="Disordered" evidence="1">
    <location>
        <begin position="193"/>
        <end position="212"/>
    </location>
</feature>
<keyword evidence="2" id="KW-0812">Transmembrane</keyword>
<feature type="region of interest" description="Disordered" evidence="1">
    <location>
        <begin position="22"/>
        <end position="70"/>
    </location>
</feature>
<feature type="transmembrane region" description="Helical" evidence="2">
    <location>
        <begin position="91"/>
        <end position="113"/>
    </location>
</feature>
<sequence length="263" mass="27736">MSKFKAADTGLLTAHAQENDFAMGDVRQSSSGASCSYDPRDPKQEFRWGAGGSSSPFSSSPFSSRDAQRQQERIRQAVQQQLQQRPAWQTLLVPAASLGLLTLLFGPILFGLLTAGLAIGAAITFSAASLFFIFPLIAGAFMLGGLGFGLSAGAFVLSGIVASVFNLALVGAGLAAGWALTNTLIRSALPGSAGPNTRGAAGRPAAGRSREVEIDVEAEKRDAAAREEKEASAAAAEELRRFDALLAERERLRQIEQGVRWKP</sequence>
<feature type="transmembrane region" description="Helical" evidence="2">
    <location>
        <begin position="155"/>
        <end position="180"/>
    </location>
</feature>
<keyword evidence="2" id="KW-0472">Membrane</keyword>
<reference evidence="3 4" key="1">
    <citation type="journal article" date="2012" name="Genome Biol.">
        <title>The genome of the polar eukaryotic microalga coccomyxa subellipsoidea reveals traits of cold adaptation.</title>
        <authorList>
            <person name="Blanc G."/>
            <person name="Agarkova I."/>
            <person name="Grimwood J."/>
            <person name="Kuo A."/>
            <person name="Brueggeman A."/>
            <person name="Dunigan D."/>
            <person name="Gurnon J."/>
            <person name="Ladunga I."/>
            <person name="Lindquist E."/>
            <person name="Lucas S."/>
            <person name="Pangilinan J."/>
            <person name="Proschold T."/>
            <person name="Salamov A."/>
            <person name="Schmutz J."/>
            <person name="Weeks D."/>
            <person name="Yamada T."/>
            <person name="Claverie J.M."/>
            <person name="Grigoriev I."/>
            <person name="Van Etten J."/>
            <person name="Lomsadze A."/>
            <person name="Borodovsky M."/>
        </authorList>
    </citation>
    <scope>NUCLEOTIDE SEQUENCE [LARGE SCALE GENOMIC DNA]</scope>
    <source>
        <strain evidence="3 4">C-169</strain>
    </source>
</reference>
<evidence type="ECO:0000313" key="4">
    <source>
        <dbReference type="Proteomes" id="UP000007264"/>
    </source>
</evidence>
<evidence type="ECO:0000313" key="3">
    <source>
        <dbReference type="EMBL" id="EIE23383.1"/>
    </source>
</evidence>
<accession>I0YYB4</accession>
<dbReference type="EMBL" id="AGSI01000007">
    <property type="protein sequence ID" value="EIE23383.1"/>
    <property type="molecule type" value="Genomic_DNA"/>
</dbReference>
<dbReference type="OrthoDB" id="10663748at2759"/>
<gene>
    <name evidence="3" type="ORF">COCSUDRAFT_62919</name>
</gene>
<dbReference type="AlphaFoldDB" id="I0YYB4"/>